<dbReference type="InterPro" id="IPR002740">
    <property type="entry name" value="EVE_domain"/>
</dbReference>
<keyword evidence="2" id="KW-0539">Nucleus</keyword>
<dbReference type="Gene3D" id="3.10.590.10">
    <property type="entry name" value="ph1033 like domains"/>
    <property type="match status" value="1"/>
</dbReference>
<organism evidence="5 6">
    <name type="scientific">Candida boidinii</name>
    <name type="common">Yeast</name>
    <dbReference type="NCBI Taxonomy" id="5477"/>
    <lineage>
        <taxon>Eukaryota</taxon>
        <taxon>Fungi</taxon>
        <taxon>Dikarya</taxon>
        <taxon>Ascomycota</taxon>
        <taxon>Saccharomycotina</taxon>
        <taxon>Pichiomycetes</taxon>
        <taxon>Pichiales</taxon>
        <taxon>Pichiaceae</taxon>
        <taxon>Ogataea</taxon>
        <taxon>Ogataea/Candida clade</taxon>
    </lineage>
</organism>
<dbReference type="EMBL" id="BSXN01000421">
    <property type="protein sequence ID" value="GME68470.1"/>
    <property type="molecule type" value="Genomic_DNA"/>
</dbReference>
<feature type="compositionally biased region" description="Low complexity" evidence="3">
    <location>
        <begin position="15"/>
        <end position="36"/>
    </location>
</feature>
<gene>
    <name evidence="5" type="ORF">Cboi02_000167600</name>
</gene>
<feature type="domain" description="EVE" evidence="4">
    <location>
        <begin position="69"/>
        <end position="224"/>
    </location>
</feature>
<proteinExistence type="predicted"/>
<evidence type="ECO:0000313" key="5">
    <source>
        <dbReference type="EMBL" id="GME68470.1"/>
    </source>
</evidence>
<dbReference type="PANTHER" id="PTHR14087:SF7">
    <property type="entry name" value="THYMOCYTE NUCLEAR PROTEIN 1"/>
    <property type="match status" value="1"/>
</dbReference>
<evidence type="ECO:0000256" key="3">
    <source>
        <dbReference type="SAM" id="MobiDB-lite"/>
    </source>
</evidence>
<evidence type="ECO:0000313" key="6">
    <source>
        <dbReference type="Proteomes" id="UP001165120"/>
    </source>
</evidence>
<dbReference type="InterPro" id="IPR047197">
    <property type="entry name" value="THYN1-like_EVE"/>
</dbReference>
<reference evidence="5" key="1">
    <citation type="submission" date="2023-04" db="EMBL/GenBank/DDBJ databases">
        <title>Candida boidinii NBRC 10035.</title>
        <authorList>
            <person name="Ichikawa N."/>
            <person name="Sato H."/>
            <person name="Tonouchi N."/>
        </authorList>
    </citation>
    <scope>NUCLEOTIDE SEQUENCE</scope>
    <source>
        <strain evidence="5">NBRC 10035</strain>
    </source>
</reference>
<comment type="caution">
    <text evidence="5">The sequence shown here is derived from an EMBL/GenBank/DDBJ whole genome shotgun (WGS) entry which is preliminary data.</text>
</comment>
<dbReference type="Pfam" id="PF01878">
    <property type="entry name" value="EVE"/>
    <property type="match status" value="1"/>
</dbReference>
<dbReference type="SUPFAM" id="SSF88697">
    <property type="entry name" value="PUA domain-like"/>
    <property type="match status" value="1"/>
</dbReference>
<name>A0A9W6T0D9_CANBO</name>
<accession>A0A9W6T0D9</accession>
<dbReference type="Proteomes" id="UP001165120">
    <property type="component" value="Unassembled WGS sequence"/>
</dbReference>
<protein>
    <submittedName>
        <fullName evidence="5">Unnamed protein product</fullName>
    </submittedName>
</protein>
<dbReference type="AlphaFoldDB" id="A0A9W6T0D9"/>
<keyword evidence="6" id="KW-1185">Reference proteome</keyword>
<comment type="subcellular location">
    <subcellularLocation>
        <location evidence="1">Nucleus</location>
    </subcellularLocation>
</comment>
<feature type="region of interest" description="Disordered" evidence="3">
    <location>
        <begin position="1"/>
        <end position="39"/>
    </location>
</feature>
<feature type="compositionally biased region" description="Polar residues" evidence="3">
    <location>
        <begin position="1"/>
        <end position="10"/>
    </location>
</feature>
<sequence>MAVTRNSTKKSVAPKSQVKKNSTVKNVKKSTTIIPKSKSEDIQLKDNDLVTPPNASKPPVFEVDDKGLRYWLVKSEPETRIDPRSGNDAKFSFQDFSEVEKEPWDGVRNYEAKNNLLNMKIGDICFFYHSNCKKPGIVGLAKVVSKAKPDMQQFNSKSSYYDPKATMESPRWWCPDLSVLYAFKRKVTLDELKLVPELEDLYLLKRGRLSVTPVSSNHFYQILKIQNDGKETIENEFDCNVSNISKIPDNFL</sequence>
<dbReference type="InterPro" id="IPR015947">
    <property type="entry name" value="PUA-like_sf"/>
</dbReference>
<evidence type="ECO:0000259" key="4">
    <source>
        <dbReference type="Pfam" id="PF01878"/>
    </source>
</evidence>
<dbReference type="CDD" id="cd21133">
    <property type="entry name" value="EVE"/>
    <property type="match status" value="1"/>
</dbReference>
<dbReference type="GO" id="GO:0005634">
    <property type="term" value="C:nucleus"/>
    <property type="evidence" value="ECO:0007669"/>
    <property type="project" value="UniProtKB-SubCell"/>
</dbReference>
<dbReference type="InterPro" id="IPR052181">
    <property type="entry name" value="5hmC_binding"/>
</dbReference>
<evidence type="ECO:0000256" key="1">
    <source>
        <dbReference type="ARBA" id="ARBA00004123"/>
    </source>
</evidence>
<evidence type="ECO:0000256" key="2">
    <source>
        <dbReference type="ARBA" id="ARBA00023242"/>
    </source>
</evidence>
<dbReference type="PANTHER" id="PTHR14087">
    <property type="entry name" value="THYMOCYTE NUCLEAR PROTEIN 1"/>
    <property type="match status" value="1"/>
</dbReference>